<reference evidence="2 3" key="1">
    <citation type="submission" date="2013-09" db="EMBL/GenBank/DDBJ databases">
        <title>High correlation between genotypes and phenotypes of environmental bacteria Comamonas testosteroni strains.</title>
        <authorList>
            <person name="Liu L."/>
            <person name="Zhu W."/>
            <person name="Xia X."/>
            <person name="Xu B."/>
            <person name="Luo M."/>
            <person name="Wang G."/>
        </authorList>
    </citation>
    <scope>NUCLEOTIDE SEQUENCE [LARGE SCALE GENOMIC DNA]</scope>
    <source>
        <strain evidence="2 3">JL14</strain>
    </source>
</reference>
<accession>A0A0E3B9S3</accession>
<name>A0A0E3B9S3_9BURK</name>
<dbReference type="InterPro" id="IPR010985">
    <property type="entry name" value="Ribbon_hlx_hlx"/>
</dbReference>
<keyword evidence="1" id="KW-0175">Coiled coil</keyword>
<dbReference type="Proteomes" id="UP000029567">
    <property type="component" value="Unassembled WGS sequence"/>
</dbReference>
<protein>
    <submittedName>
        <fullName evidence="2">Uncharacterized protein</fullName>
    </submittedName>
</protein>
<evidence type="ECO:0000313" key="2">
    <source>
        <dbReference type="EMBL" id="KGG84788.1"/>
    </source>
</evidence>
<evidence type="ECO:0000256" key="1">
    <source>
        <dbReference type="SAM" id="Coils"/>
    </source>
</evidence>
<evidence type="ECO:0000313" key="3">
    <source>
        <dbReference type="Proteomes" id="UP000029567"/>
    </source>
</evidence>
<dbReference type="AlphaFoldDB" id="A0A0E3B9S3"/>
<gene>
    <name evidence="2" type="ORF">P245_23035</name>
</gene>
<dbReference type="EMBL" id="AWTN01000124">
    <property type="protein sequence ID" value="KGG84788.1"/>
    <property type="molecule type" value="Genomic_DNA"/>
</dbReference>
<dbReference type="GO" id="GO:0006355">
    <property type="term" value="P:regulation of DNA-templated transcription"/>
    <property type="evidence" value="ECO:0007669"/>
    <property type="project" value="InterPro"/>
</dbReference>
<dbReference type="SUPFAM" id="SSF47598">
    <property type="entry name" value="Ribbon-helix-helix"/>
    <property type="match status" value="1"/>
</dbReference>
<sequence>MPRISDKKPAKKTKSGAATTTRIPALRLSVELLEQVEQAAKEAGMTTADFRRYALRQVIDRNSLLAEVQQMEERMAKQQVKLQKRMTQMHSALQFQFAVIDQFMKMVLTLAPDLIDDEAKSAAQTVGRLRYKSLIDSIPAALDSSLAKVFAEKLEGNDE</sequence>
<feature type="coiled-coil region" evidence="1">
    <location>
        <begin position="61"/>
        <end position="88"/>
    </location>
</feature>
<proteinExistence type="predicted"/>
<organism evidence="2 3">
    <name type="scientific">Comamonas thiooxydans</name>
    <dbReference type="NCBI Taxonomy" id="363952"/>
    <lineage>
        <taxon>Bacteria</taxon>
        <taxon>Pseudomonadati</taxon>
        <taxon>Pseudomonadota</taxon>
        <taxon>Betaproteobacteria</taxon>
        <taxon>Burkholderiales</taxon>
        <taxon>Comamonadaceae</taxon>
        <taxon>Comamonas</taxon>
    </lineage>
</organism>
<comment type="caution">
    <text evidence="2">The sequence shown here is derived from an EMBL/GenBank/DDBJ whole genome shotgun (WGS) entry which is preliminary data.</text>
</comment>
<dbReference type="RefSeq" id="WP_034382588.1">
    <property type="nucleotide sequence ID" value="NZ_AWTN01000124.1"/>
</dbReference>